<evidence type="ECO:0000313" key="9">
    <source>
        <dbReference type="EMBL" id="MUN39923.1"/>
    </source>
</evidence>
<feature type="transmembrane region" description="Helical" evidence="7">
    <location>
        <begin position="157"/>
        <end position="177"/>
    </location>
</feature>
<accession>A0A7K1L6J8</accession>
<dbReference type="Pfam" id="PF06271">
    <property type="entry name" value="RDD"/>
    <property type="match status" value="1"/>
</dbReference>
<feature type="transmembrane region" description="Helical" evidence="7">
    <location>
        <begin position="116"/>
        <end position="134"/>
    </location>
</feature>
<dbReference type="EMBL" id="WOFH01000009">
    <property type="protein sequence ID" value="MUN39923.1"/>
    <property type="molecule type" value="Genomic_DNA"/>
</dbReference>
<dbReference type="InterPro" id="IPR010432">
    <property type="entry name" value="RDD"/>
</dbReference>
<evidence type="ECO:0000256" key="7">
    <source>
        <dbReference type="SAM" id="Phobius"/>
    </source>
</evidence>
<evidence type="ECO:0000259" key="8">
    <source>
        <dbReference type="Pfam" id="PF06271"/>
    </source>
</evidence>
<reference evidence="9 10" key="1">
    <citation type="submission" date="2019-11" db="EMBL/GenBank/DDBJ databases">
        <authorList>
            <person name="Cao P."/>
        </authorList>
    </citation>
    <scope>NUCLEOTIDE SEQUENCE [LARGE SCALE GENOMIC DNA]</scope>
    <source>
        <strain evidence="9 10">NEAU-AAG5</strain>
    </source>
</reference>
<dbReference type="PANTHER" id="PTHR36115">
    <property type="entry name" value="PROLINE-RICH ANTIGEN HOMOLOG-RELATED"/>
    <property type="match status" value="1"/>
</dbReference>
<evidence type="ECO:0000256" key="3">
    <source>
        <dbReference type="ARBA" id="ARBA00022692"/>
    </source>
</evidence>
<keyword evidence="3 7" id="KW-0812">Transmembrane</keyword>
<keyword evidence="2" id="KW-1003">Cell membrane</keyword>
<dbReference type="Proteomes" id="UP000432015">
    <property type="component" value="Unassembled WGS sequence"/>
</dbReference>
<sequence length="288" mass="31033">MSQPPEQPQGWHPPDEPPKQDETPQSDAAPQAEPAPAPAPDDRPPPYQGHYGSGQAQPLPAYPQQAHPQQPYGQQPYPQQPYPQQPYPQQPYGQQPYGPPGGGPIAGRGARLGAGLLDWLIVGVVSVPFLLPAIRWDRFQDAADSGETLEAADMYDIPRLLIGYACILVLGFAYYTVQHAKWGQTVGKRAAGVRVVRASDHGPVSWGQAALRQGFVYLLTIGSAVLSLLGPVGNLLGILGLLDNAWILWDPQRQGLHDKVAKTVVVKAAQWAPNPYAKARVPGDPGNL</sequence>
<dbReference type="PANTHER" id="PTHR36115:SF4">
    <property type="entry name" value="MEMBRANE PROTEIN"/>
    <property type="match status" value="1"/>
</dbReference>
<keyword evidence="5 7" id="KW-0472">Membrane</keyword>
<name>A0A7K1L6J8_9ACTN</name>
<proteinExistence type="predicted"/>
<evidence type="ECO:0000256" key="1">
    <source>
        <dbReference type="ARBA" id="ARBA00004651"/>
    </source>
</evidence>
<evidence type="ECO:0000313" key="10">
    <source>
        <dbReference type="Proteomes" id="UP000432015"/>
    </source>
</evidence>
<dbReference type="RefSeq" id="WP_156219050.1">
    <property type="nucleotide sequence ID" value="NZ_WOFH01000009.1"/>
</dbReference>
<dbReference type="InterPro" id="IPR051791">
    <property type="entry name" value="Pra-immunoreactive"/>
</dbReference>
<organism evidence="9 10">
    <name type="scientific">Actinomadura litoris</name>
    <dbReference type="NCBI Taxonomy" id="2678616"/>
    <lineage>
        <taxon>Bacteria</taxon>
        <taxon>Bacillati</taxon>
        <taxon>Actinomycetota</taxon>
        <taxon>Actinomycetes</taxon>
        <taxon>Streptosporangiales</taxon>
        <taxon>Thermomonosporaceae</taxon>
        <taxon>Actinomadura</taxon>
    </lineage>
</organism>
<evidence type="ECO:0000256" key="2">
    <source>
        <dbReference type="ARBA" id="ARBA00022475"/>
    </source>
</evidence>
<comment type="caution">
    <text evidence="9">The sequence shown here is derived from an EMBL/GenBank/DDBJ whole genome shotgun (WGS) entry which is preliminary data.</text>
</comment>
<feature type="transmembrane region" description="Helical" evidence="7">
    <location>
        <begin position="215"/>
        <end position="242"/>
    </location>
</feature>
<evidence type="ECO:0000256" key="6">
    <source>
        <dbReference type="SAM" id="MobiDB-lite"/>
    </source>
</evidence>
<feature type="compositionally biased region" description="Pro residues" evidence="6">
    <location>
        <begin position="78"/>
        <end position="89"/>
    </location>
</feature>
<gene>
    <name evidence="9" type="ORF">GNZ18_25485</name>
</gene>
<feature type="domain" description="RDD" evidence="8">
    <location>
        <begin position="106"/>
        <end position="262"/>
    </location>
</feature>
<dbReference type="AlphaFoldDB" id="A0A7K1L6J8"/>
<comment type="subcellular location">
    <subcellularLocation>
        <location evidence="1">Cell membrane</location>
        <topology evidence="1">Multi-pass membrane protein</topology>
    </subcellularLocation>
</comment>
<feature type="compositionally biased region" description="Basic and acidic residues" evidence="6">
    <location>
        <begin position="13"/>
        <end position="22"/>
    </location>
</feature>
<feature type="compositionally biased region" description="Low complexity" evidence="6">
    <location>
        <begin position="54"/>
        <end position="77"/>
    </location>
</feature>
<protein>
    <recommendedName>
        <fullName evidence="8">RDD domain-containing protein</fullName>
    </recommendedName>
</protein>
<evidence type="ECO:0000256" key="4">
    <source>
        <dbReference type="ARBA" id="ARBA00022989"/>
    </source>
</evidence>
<feature type="region of interest" description="Disordered" evidence="6">
    <location>
        <begin position="1"/>
        <end position="106"/>
    </location>
</feature>
<keyword evidence="4 7" id="KW-1133">Transmembrane helix</keyword>
<keyword evidence="10" id="KW-1185">Reference proteome</keyword>
<evidence type="ECO:0000256" key="5">
    <source>
        <dbReference type="ARBA" id="ARBA00023136"/>
    </source>
</evidence>
<dbReference type="GO" id="GO:0005886">
    <property type="term" value="C:plasma membrane"/>
    <property type="evidence" value="ECO:0007669"/>
    <property type="project" value="UniProtKB-SubCell"/>
</dbReference>